<dbReference type="InterPro" id="IPR002509">
    <property type="entry name" value="NODB_dom"/>
</dbReference>
<dbReference type="Gene3D" id="3.20.20.370">
    <property type="entry name" value="Glycoside hydrolase/deacetylase"/>
    <property type="match status" value="1"/>
</dbReference>
<gene>
    <name evidence="4" type="ORF">ACM44_04435</name>
</gene>
<dbReference type="InterPro" id="IPR011330">
    <property type="entry name" value="Glyco_hydro/deAcase_b/a-brl"/>
</dbReference>
<dbReference type="EMBL" id="LFNG01000005">
    <property type="protein sequence ID" value="KMQ71955.1"/>
    <property type="molecule type" value="Genomic_DNA"/>
</dbReference>
<dbReference type="CDD" id="cd10918">
    <property type="entry name" value="CE4_NodB_like_5s_6s"/>
    <property type="match status" value="1"/>
</dbReference>
<accession>A0A0J7LSL5</accession>
<organism evidence="4 5">
    <name type="scientific">Chryseobacterium koreense CCUG 49689</name>
    <dbReference type="NCBI Taxonomy" id="1304281"/>
    <lineage>
        <taxon>Bacteria</taxon>
        <taxon>Pseudomonadati</taxon>
        <taxon>Bacteroidota</taxon>
        <taxon>Flavobacteriia</taxon>
        <taxon>Flavobacteriales</taxon>
        <taxon>Weeksellaceae</taxon>
        <taxon>Chryseobacterium group</taxon>
        <taxon>Chryseobacterium</taxon>
    </lineage>
</organism>
<evidence type="ECO:0000256" key="1">
    <source>
        <dbReference type="ARBA" id="ARBA00004613"/>
    </source>
</evidence>
<keyword evidence="5" id="KW-1185">Reference proteome</keyword>
<dbReference type="PATRIC" id="fig|1304281.5.peg.956"/>
<reference evidence="4 5" key="1">
    <citation type="journal article" date="2004" name="Int. J. Syst. Evol. Microbiol.">
        <title>Kaistella koreensis gen. nov., sp. nov., a novel member of the Chryseobacterium-Bergeyella-Riemerella branch.</title>
        <authorList>
            <person name="Kim M.K."/>
            <person name="Im W.T."/>
            <person name="Shin Y.K."/>
            <person name="Lim J.H."/>
            <person name="Kim S.H."/>
            <person name="Lee B.C."/>
            <person name="Park M.Y."/>
            <person name="Lee K.Y."/>
            <person name="Lee S.T."/>
        </authorList>
    </citation>
    <scope>NUCLEOTIDE SEQUENCE [LARGE SCALE GENOMIC DNA]</scope>
    <source>
        <strain evidence="4 5">CCUG 49689</strain>
    </source>
</reference>
<comment type="caution">
    <text evidence="4">The sequence shown here is derived from an EMBL/GenBank/DDBJ whole genome shotgun (WGS) entry which is preliminary data.</text>
</comment>
<dbReference type="AlphaFoldDB" id="A0A0J7LSL5"/>
<protein>
    <recommendedName>
        <fullName evidence="3">NodB homology domain-containing protein</fullName>
    </recommendedName>
</protein>
<dbReference type="OrthoDB" id="1446101at2"/>
<sequence length="333" mass="39007">MVLKKKIIRFATKFQERDLEKSFQLDYCIPVYHSVSDVDLAHLKHVVNYKNVQDFEKDLDEMSRFFQFVTWEEFKDFHAGTFKAEKKIALLTFDDGLSEFYFNAVPVLLRKGIYAINFINPKFVDNKELMFRAKASLILEKIIATNSRNPEIFKLLDISDFAEKTLKQKILKIPFEKQKILDQIADLAEVDLEEYVKTQKPYMNLEQLKSLNRQGFGISNHGWDHPLYKDLTLKEQIENTQKGAEFLKENQFLTDGFAFPFTDFGVGNSFFDQIFQHEYDCTFGTAGIKLDSVTKNFQRIPMENGKSASQTLKEEVAYFNLKKMINRNQIVRK</sequence>
<dbReference type="PANTHER" id="PTHR34216:SF3">
    <property type="entry name" value="POLY-BETA-1,6-N-ACETYL-D-GLUCOSAMINE N-DEACETYLASE"/>
    <property type="match status" value="1"/>
</dbReference>
<dbReference type="InterPro" id="IPR051398">
    <property type="entry name" value="Polysacch_Deacetylase"/>
</dbReference>
<keyword evidence="2" id="KW-0732">Signal</keyword>
<evidence type="ECO:0000313" key="4">
    <source>
        <dbReference type="EMBL" id="KMQ71955.1"/>
    </source>
</evidence>
<dbReference type="Pfam" id="PF01522">
    <property type="entry name" value="Polysacc_deac_1"/>
    <property type="match status" value="1"/>
</dbReference>
<dbReference type="GO" id="GO:0016810">
    <property type="term" value="F:hydrolase activity, acting on carbon-nitrogen (but not peptide) bonds"/>
    <property type="evidence" value="ECO:0007669"/>
    <property type="project" value="InterPro"/>
</dbReference>
<feature type="domain" description="NodB homology" evidence="3">
    <location>
        <begin position="84"/>
        <end position="128"/>
    </location>
</feature>
<dbReference type="GO" id="GO:0005975">
    <property type="term" value="P:carbohydrate metabolic process"/>
    <property type="evidence" value="ECO:0007669"/>
    <property type="project" value="InterPro"/>
</dbReference>
<dbReference type="Proteomes" id="UP000035900">
    <property type="component" value="Unassembled WGS sequence"/>
</dbReference>
<name>A0A0J7LSL5_9FLAO</name>
<dbReference type="PANTHER" id="PTHR34216">
    <property type="match status" value="1"/>
</dbReference>
<proteinExistence type="predicted"/>
<dbReference type="GO" id="GO:0005576">
    <property type="term" value="C:extracellular region"/>
    <property type="evidence" value="ECO:0007669"/>
    <property type="project" value="UniProtKB-SubCell"/>
</dbReference>
<evidence type="ECO:0000256" key="2">
    <source>
        <dbReference type="ARBA" id="ARBA00022729"/>
    </source>
</evidence>
<dbReference type="SUPFAM" id="SSF88713">
    <property type="entry name" value="Glycoside hydrolase/deacetylase"/>
    <property type="match status" value="1"/>
</dbReference>
<evidence type="ECO:0000313" key="5">
    <source>
        <dbReference type="Proteomes" id="UP000035900"/>
    </source>
</evidence>
<dbReference type="STRING" id="1304281.ACM44_04435"/>
<comment type="subcellular location">
    <subcellularLocation>
        <location evidence="1">Secreted</location>
    </subcellularLocation>
</comment>
<evidence type="ECO:0000259" key="3">
    <source>
        <dbReference type="Pfam" id="PF01522"/>
    </source>
</evidence>